<dbReference type="SUPFAM" id="SSF52821">
    <property type="entry name" value="Rhodanese/Cell cycle control phosphatase"/>
    <property type="match status" value="1"/>
</dbReference>
<evidence type="ECO:0000313" key="2">
    <source>
        <dbReference type="EMBL" id="PQB08373.1"/>
    </source>
</evidence>
<dbReference type="PROSITE" id="PS50206">
    <property type="entry name" value="RHODANESE_3"/>
    <property type="match status" value="1"/>
</dbReference>
<feature type="domain" description="Rhodanese" evidence="1">
    <location>
        <begin position="36"/>
        <end position="121"/>
    </location>
</feature>
<dbReference type="Gene3D" id="3.40.250.10">
    <property type="entry name" value="Rhodanese-like domain"/>
    <property type="match status" value="1"/>
</dbReference>
<dbReference type="EMBL" id="MQUA01000013">
    <property type="protein sequence ID" value="PQB08373.1"/>
    <property type="molecule type" value="Genomic_DNA"/>
</dbReference>
<dbReference type="InterPro" id="IPR001763">
    <property type="entry name" value="Rhodanese-like_dom"/>
</dbReference>
<accession>A0A2S7L0W2</accession>
<evidence type="ECO:0000313" key="3">
    <source>
        <dbReference type="Proteomes" id="UP000239522"/>
    </source>
</evidence>
<reference evidence="2 3" key="1">
    <citation type="submission" date="2016-11" db="EMBL/GenBank/DDBJ databases">
        <title>Trade-off between light-utilization and light-protection in marine flavobacteria.</title>
        <authorList>
            <person name="Kumagai Y."/>
        </authorList>
    </citation>
    <scope>NUCLEOTIDE SEQUENCE [LARGE SCALE GENOMIC DNA]</scope>
    <source>
        <strain evidence="2 3">ATCC 700397</strain>
    </source>
</reference>
<dbReference type="AlphaFoldDB" id="A0A2S7L0W2"/>
<proteinExistence type="predicted"/>
<comment type="caution">
    <text evidence="2">The sequence shown here is derived from an EMBL/GenBank/DDBJ whole genome shotgun (WGS) entry which is preliminary data.</text>
</comment>
<dbReference type="SMART" id="SM00450">
    <property type="entry name" value="RHOD"/>
    <property type="match status" value="1"/>
</dbReference>
<sequence>MKNIFSFLLISFFFINCNSQQEIKSISTSELKVLLEKENVQLLDVRTPEEIELGFIKTAKFSNFFDTDFYTKATTQLDKNMPVYLYCRSGNRSSKSAKILQEKGYQVYSVLGGYNQWKQEN</sequence>
<dbReference type="InterPro" id="IPR036873">
    <property type="entry name" value="Rhodanese-like_dom_sf"/>
</dbReference>
<dbReference type="CDD" id="cd00158">
    <property type="entry name" value="RHOD"/>
    <property type="match status" value="1"/>
</dbReference>
<dbReference type="RefSeq" id="WP_240614785.1">
    <property type="nucleotide sequence ID" value="NZ_MQUA01000013.1"/>
</dbReference>
<dbReference type="PANTHER" id="PTHR43031">
    <property type="entry name" value="FAD-DEPENDENT OXIDOREDUCTASE"/>
    <property type="match status" value="1"/>
</dbReference>
<gene>
    <name evidence="2" type="ORF">BST83_15485</name>
</gene>
<dbReference type="Pfam" id="PF00581">
    <property type="entry name" value="Rhodanese"/>
    <property type="match status" value="1"/>
</dbReference>
<dbReference type="Proteomes" id="UP000239522">
    <property type="component" value="Unassembled WGS sequence"/>
</dbReference>
<protein>
    <submittedName>
        <fullName evidence="2">Rhodanese-like domain-containing protein</fullName>
    </submittedName>
</protein>
<dbReference type="PANTHER" id="PTHR43031:SF1">
    <property type="entry name" value="PYRIDINE NUCLEOTIDE-DISULPHIDE OXIDOREDUCTASE"/>
    <property type="match status" value="1"/>
</dbReference>
<keyword evidence="3" id="KW-1185">Reference proteome</keyword>
<organism evidence="2 3">
    <name type="scientific">Polaribacter filamentus</name>
    <dbReference type="NCBI Taxonomy" id="53483"/>
    <lineage>
        <taxon>Bacteria</taxon>
        <taxon>Pseudomonadati</taxon>
        <taxon>Bacteroidota</taxon>
        <taxon>Flavobacteriia</taxon>
        <taxon>Flavobacteriales</taxon>
        <taxon>Flavobacteriaceae</taxon>
    </lineage>
</organism>
<name>A0A2S7L0W2_9FLAO</name>
<evidence type="ECO:0000259" key="1">
    <source>
        <dbReference type="PROSITE" id="PS50206"/>
    </source>
</evidence>
<dbReference type="InterPro" id="IPR050229">
    <property type="entry name" value="GlpE_sulfurtransferase"/>
</dbReference>